<dbReference type="STRING" id="930117.SAMN05216225_101428"/>
<evidence type="ECO:0000256" key="1">
    <source>
        <dbReference type="ARBA" id="ARBA00022801"/>
    </source>
</evidence>
<dbReference type="Proteomes" id="UP000183988">
    <property type="component" value="Unassembled WGS sequence"/>
</dbReference>
<dbReference type="SUPFAM" id="SSF51445">
    <property type="entry name" value="(Trans)glycosidases"/>
    <property type="match status" value="1"/>
</dbReference>
<keyword evidence="1 3" id="KW-0378">Hydrolase</keyword>
<evidence type="ECO:0000313" key="7">
    <source>
        <dbReference type="EMBL" id="SHG06374.1"/>
    </source>
</evidence>
<sequence length="742" mass="81631">MRWNRIILLCMLALPLALQHSTPTNSQSSFYNMSYLYFGALNTYVDQVEKTKGSLNMVSPNYFDISKEGELDITWRLQTSFILEMQKRGIKVVPFLANHWDKNAGINGLENRDKLARDIANAIDKYNLDGVNVDIEGIDHAYRDEHTDLIRLLRKYIPSDKEVSVAVAANPNGWKLGWHGFYDYNALAKYADHLIIMAYDESWESPESPIGPVSSLSFFERSVQYAINQGVPKDRIIAGLPFYGRMWKLDGPNLEGQNITGKGLSSTRVEPLVNQFNGSIHFDKNTQSSYATFNIPKGQNAFVGSTNLTEGDYVIWFENEPSISAKLSIPSKYGIKGTGSWALYHETPDTWDYYLSALNGTTNNKEQMKRIGSGTLGIIKGSDVRLRSNASLSAEIVQTLASNTITKVSGQSVSVDNHSWYPVELQDGTSGYVSGSYISKFELKELYGKNRYETSSLISNSGWEGEAQSVVIGRGDVPIDALTGSVLARKLNSPLLLTESSKLPENVKSEIDRLAPEIIYLLGGESAISDAVKKQLQDKGYEIERISGNSRYDTAVRIADEVGINNELILTTGIESPDALSIAPYAGLSQTPIILTRPTSIPDEVRNIIEQHNITQVTIIGGEGAVSGNVEAELEKMGVQVVRVKGSNRYETSVAIARHYSDELNFSDLYFASGASYIDALPGSPLAAKSGAPIILINNGTLPSAVKNFLQNDLTATPNVVILGGYGVISDSTRMNLFKMIK</sequence>
<evidence type="ECO:0000259" key="6">
    <source>
        <dbReference type="PROSITE" id="PS51910"/>
    </source>
</evidence>
<dbReference type="Pfam" id="PF04122">
    <property type="entry name" value="CW_binding_2"/>
    <property type="match status" value="3"/>
</dbReference>
<dbReference type="InterPro" id="IPR007253">
    <property type="entry name" value="Cell_wall-bd_2"/>
</dbReference>
<keyword evidence="4" id="KW-0732">Signal</keyword>
<dbReference type="Gene3D" id="3.20.20.80">
    <property type="entry name" value="Glycosidases"/>
    <property type="match status" value="1"/>
</dbReference>
<dbReference type="PROSITE" id="PS51910">
    <property type="entry name" value="GH18_2"/>
    <property type="match status" value="1"/>
</dbReference>
<feature type="domain" description="GH18" evidence="6">
    <location>
        <begin position="31"/>
        <end position="361"/>
    </location>
</feature>
<evidence type="ECO:0000256" key="3">
    <source>
        <dbReference type="RuleBase" id="RU000489"/>
    </source>
</evidence>
<dbReference type="GO" id="GO:0004553">
    <property type="term" value="F:hydrolase activity, hydrolyzing O-glycosyl compounds"/>
    <property type="evidence" value="ECO:0007669"/>
    <property type="project" value="InterPro"/>
</dbReference>
<dbReference type="PROSITE" id="PS51781">
    <property type="entry name" value="SH3B"/>
    <property type="match status" value="1"/>
</dbReference>
<dbReference type="InterPro" id="IPR017853">
    <property type="entry name" value="GH"/>
</dbReference>
<dbReference type="Gene3D" id="3.40.50.12090">
    <property type="match status" value="2"/>
</dbReference>
<evidence type="ECO:0000259" key="5">
    <source>
        <dbReference type="PROSITE" id="PS51781"/>
    </source>
</evidence>
<feature type="signal peptide" evidence="4">
    <location>
        <begin position="1"/>
        <end position="26"/>
    </location>
</feature>
<dbReference type="Gene3D" id="2.30.30.40">
    <property type="entry name" value="SH3 Domains"/>
    <property type="match status" value="1"/>
</dbReference>
<dbReference type="InterPro" id="IPR001223">
    <property type="entry name" value="Glyco_hydro18_cat"/>
</dbReference>
<dbReference type="PANTHER" id="PTHR30032:SF8">
    <property type="entry name" value="GERMINATION-SPECIFIC N-ACETYLMURAMOYL-L-ALANINE AMIDASE"/>
    <property type="match status" value="1"/>
</dbReference>
<dbReference type="Gene3D" id="3.10.50.10">
    <property type="match status" value="1"/>
</dbReference>
<dbReference type="OrthoDB" id="9775889at2"/>
<protein>
    <submittedName>
        <fullName evidence="7">Spore germination protein YaaH</fullName>
    </submittedName>
</protein>
<keyword evidence="8" id="KW-1185">Reference proteome</keyword>
<dbReference type="Pfam" id="PF00704">
    <property type="entry name" value="Glyco_hydro_18"/>
    <property type="match status" value="1"/>
</dbReference>
<dbReference type="GO" id="GO:0008061">
    <property type="term" value="F:chitin binding"/>
    <property type="evidence" value="ECO:0007669"/>
    <property type="project" value="InterPro"/>
</dbReference>
<evidence type="ECO:0000256" key="2">
    <source>
        <dbReference type="ARBA" id="ARBA00023295"/>
    </source>
</evidence>
<name>A0A1M5GRK2_9BACI</name>
<evidence type="ECO:0000256" key="4">
    <source>
        <dbReference type="SAM" id="SignalP"/>
    </source>
</evidence>
<keyword evidence="2 3" id="KW-0326">Glycosidase</keyword>
<dbReference type="InterPro" id="IPR051922">
    <property type="entry name" value="Bact_Sporulation_Assoc"/>
</dbReference>
<feature type="chain" id="PRO_5038857749" evidence="4">
    <location>
        <begin position="27"/>
        <end position="742"/>
    </location>
</feature>
<feature type="domain" description="SH3b" evidence="5">
    <location>
        <begin position="374"/>
        <end position="442"/>
    </location>
</feature>
<dbReference type="RefSeq" id="WP_072889755.1">
    <property type="nucleotide sequence ID" value="NZ_FQVW01000014.1"/>
</dbReference>
<proteinExistence type="predicted"/>
<dbReference type="SMART" id="SM00636">
    <property type="entry name" value="Glyco_18"/>
    <property type="match status" value="1"/>
</dbReference>
<dbReference type="InterPro" id="IPR011583">
    <property type="entry name" value="Chitinase_II/V-like_cat"/>
</dbReference>
<dbReference type="InterPro" id="IPR001579">
    <property type="entry name" value="Glyco_hydro_18_chit_AS"/>
</dbReference>
<accession>A0A1M5GRK2</accession>
<dbReference type="AlphaFoldDB" id="A0A1M5GRK2"/>
<dbReference type="Pfam" id="PF08239">
    <property type="entry name" value="SH3_3"/>
    <property type="match status" value="1"/>
</dbReference>
<gene>
    <name evidence="7" type="ORF">SAMN05216225_101428</name>
</gene>
<evidence type="ECO:0000313" key="8">
    <source>
        <dbReference type="Proteomes" id="UP000183988"/>
    </source>
</evidence>
<dbReference type="GO" id="GO:0005975">
    <property type="term" value="P:carbohydrate metabolic process"/>
    <property type="evidence" value="ECO:0007669"/>
    <property type="project" value="InterPro"/>
</dbReference>
<dbReference type="SMART" id="SM00287">
    <property type="entry name" value="SH3b"/>
    <property type="match status" value="1"/>
</dbReference>
<dbReference type="PANTHER" id="PTHR30032">
    <property type="entry name" value="N-ACETYLMURAMOYL-L-ALANINE AMIDASE-RELATED"/>
    <property type="match status" value="1"/>
</dbReference>
<dbReference type="EMBL" id="FQVW01000014">
    <property type="protein sequence ID" value="SHG06374.1"/>
    <property type="molecule type" value="Genomic_DNA"/>
</dbReference>
<reference evidence="7 8" key="1">
    <citation type="submission" date="2016-11" db="EMBL/GenBank/DDBJ databases">
        <authorList>
            <person name="Jaros S."/>
            <person name="Januszkiewicz K."/>
            <person name="Wedrychowicz H."/>
        </authorList>
    </citation>
    <scope>NUCLEOTIDE SEQUENCE [LARGE SCALE GENOMIC DNA]</scope>
    <source>
        <strain evidence="7 8">IBRC-M 10683</strain>
    </source>
</reference>
<dbReference type="InterPro" id="IPR029070">
    <property type="entry name" value="Chitinase_insertion_sf"/>
</dbReference>
<dbReference type="PROSITE" id="PS01095">
    <property type="entry name" value="GH18_1"/>
    <property type="match status" value="1"/>
</dbReference>
<dbReference type="InterPro" id="IPR003646">
    <property type="entry name" value="SH3-like_bac-type"/>
</dbReference>
<organism evidence="7 8">
    <name type="scientific">Ornithinibacillus halophilus</name>
    <dbReference type="NCBI Taxonomy" id="930117"/>
    <lineage>
        <taxon>Bacteria</taxon>
        <taxon>Bacillati</taxon>
        <taxon>Bacillota</taxon>
        <taxon>Bacilli</taxon>
        <taxon>Bacillales</taxon>
        <taxon>Bacillaceae</taxon>
        <taxon>Ornithinibacillus</taxon>
    </lineage>
</organism>